<evidence type="ECO:0008006" key="3">
    <source>
        <dbReference type="Google" id="ProtNLM"/>
    </source>
</evidence>
<organism evidence="1 2">
    <name type="scientific">Brachybacterium tyrofermentans</name>
    <dbReference type="NCBI Taxonomy" id="47848"/>
    <lineage>
        <taxon>Bacteria</taxon>
        <taxon>Bacillati</taxon>
        <taxon>Actinomycetota</taxon>
        <taxon>Actinomycetes</taxon>
        <taxon>Micrococcales</taxon>
        <taxon>Dermabacteraceae</taxon>
        <taxon>Brachybacterium</taxon>
    </lineage>
</organism>
<dbReference type="RefSeq" id="WP_343925169.1">
    <property type="nucleotide sequence ID" value="NZ_BAAAIR010000044.1"/>
</dbReference>
<comment type="caution">
    <text evidence="1">The sequence shown here is derived from an EMBL/GenBank/DDBJ whole genome shotgun (WGS) entry which is preliminary data.</text>
</comment>
<proteinExistence type="predicted"/>
<dbReference type="EMBL" id="JBHSLN010000021">
    <property type="protein sequence ID" value="MFC5297459.1"/>
    <property type="molecule type" value="Genomic_DNA"/>
</dbReference>
<evidence type="ECO:0000313" key="2">
    <source>
        <dbReference type="Proteomes" id="UP001595937"/>
    </source>
</evidence>
<dbReference type="GeneID" id="303298188"/>
<name>A0ABW0FEP9_9MICO</name>
<accession>A0ABW0FEP9</accession>
<evidence type="ECO:0000313" key="1">
    <source>
        <dbReference type="EMBL" id="MFC5297459.1"/>
    </source>
</evidence>
<reference evidence="2" key="1">
    <citation type="journal article" date="2019" name="Int. J. Syst. Evol. Microbiol.">
        <title>The Global Catalogue of Microorganisms (GCM) 10K type strain sequencing project: providing services to taxonomists for standard genome sequencing and annotation.</title>
        <authorList>
            <consortium name="The Broad Institute Genomics Platform"/>
            <consortium name="The Broad Institute Genome Sequencing Center for Infectious Disease"/>
            <person name="Wu L."/>
            <person name="Ma J."/>
        </authorList>
    </citation>
    <scope>NUCLEOTIDE SEQUENCE [LARGE SCALE GENOMIC DNA]</scope>
    <source>
        <strain evidence="2">CGMCC 1.16455</strain>
    </source>
</reference>
<dbReference type="Proteomes" id="UP001595937">
    <property type="component" value="Unassembled WGS sequence"/>
</dbReference>
<protein>
    <recommendedName>
        <fullName evidence="3">Asp23/Gls24 family envelope stress response protein</fullName>
    </recommendedName>
</protein>
<sequence>MSTEPARTPATGAAALIDVVTAVPGVVGLEPGIATTLRTLDARLRRSTPSAARYGLVIDPGTGDVIVEISVGGPLPVRSVVEEVQRAVQLAVGDPATGRPEVLVRVQSLSTP</sequence>
<keyword evidence="2" id="KW-1185">Reference proteome</keyword>
<gene>
    <name evidence="1" type="ORF">ACFPK8_08045</name>
</gene>